<gene>
    <name evidence="1" type="ORF">QYF61_017369</name>
</gene>
<keyword evidence="2" id="KW-1185">Reference proteome</keyword>
<comment type="caution">
    <text evidence="1">The sequence shown here is derived from an EMBL/GenBank/DDBJ whole genome shotgun (WGS) entry which is preliminary data.</text>
</comment>
<accession>A0AAN7N615</accession>
<reference evidence="1 2" key="1">
    <citation type="journal article" date="2023" name="J. Hered.">
        <title>Chromosome-level genome of the wood stork (Mycteria americana) provides insight into avian chromosome evolution.</title>
        <authorList>
            <person name="Flamio R. Jr."/>
            <person name="Ramstad K.M."/>
        </authorList>
    </citation>
    <scope>NUCLEOTIDE SEQUENCE [LARGE SCALE GENOMIC DNA]</scope>
    <source>
        <strain evidence="1">JAX WOST 10</strain>
    </source>
</reference>
<dbReference type="EMBL" id="JAUNZN010000006">
    <property type="protein sequence ID" value="KAK4819990.1"/>
    <property type="molecule type" value="Genomic_DNA"/>
</dbReference>
<dbReference type="Proteomes" id="UP001333110">
    <property type="component" value="Unassembled WGS sequence"/>
</dbReference>
<protein>
    <submittedName>
        <fullName evidence="1">Uncharacterized protein</fullName>
    </submittedName>
</protein>
<dbReference type="AlphaFoldDB" id="A0AAN7N615"/>
<proteinExistence type="predicted"/>
<sequence length="294" mass="33374">MAAQKDKCTVKQAEQEASESLQDLIKSLQAELEAEWKKWVQAETTANKLQNQLRDTFVRECDLQSELAEAQREDLESECGHSSLSKEHELVDGGRGVAGHYPWEEMEQAKCQLDERTAPQLRPLLKTEFQYEGSTNTTLEIITKEIPYSATELAKLQEKYSRLPREMETEYVWRVSLLRGERIKLSEEEAQEYWGPGVFLTIPDTRASWSLTQRAAYQAGGLDPMERGDPVTIPTLGLDQITGSVQKAACLQLMHDQHLIPHQPSPMLLKADPNQMKPLIKGLPDPLKLYSIQI</sequence>
<evidence type="ECO:0000313" key="1">
    <source>
        <dbReference type="EMBL" id="KAK4819990.1"/>
    </source>
</evidence>
<organism evidence="1 2">
    <name type="scientific">Mycteria americana</name>
    <name type="common">Wood stork</name>
    <dbReference type="NCBI Taxonomy" id="33587"/>
    <lineage>
        <taxon>Eukaryota</taxon>
        <taxon>Metazoa</taxon>
        <taxon>Chordata</taxon>
        <taxon>Craniata</taxon>
        <taxon>Vertebrata</taxon>
        <taxon>Euteleostomi</taxon>
        <taxon>Archelosauria</taxon>
        <taxon>Archosauria</taxon>
        <taxon>Dinosauria</taxon>
        <taxon>Saurischia</taxon>
        <taxon>Theropoda</taxon>
        <taxon>Coelurosauria</taxon>
        <taxon>Aves</taxon>
        <taxon>Neognathae</taxon>
        <taxon>Neoaves</taxon>
        <taxon>Aequornithes</taxon>
        <taxon>Ciconiiformes</taxon>
        <taxon>Ciconiidae</taxon>
        <taxon>Mycteria</taxon>
    </lineage>
</organism>
<evidence type="ECO:0000313" key="2">
    <source>
        <dbReference type="Proteomes" id="UP001333110"/>
    </source>
</evidence>
<name>A0AAN7N615_MYCAM</name>